<reference evidence="2 3" key="1">
    <citation type="submission" date="2011-10" db="EMBL/GenBank/DDBJ databases">
        <title>Metabolic and evolutionary patterns in the extreme acidophile Ferroplasma acidiphilum.</title>
        <authorList>
            <person name="Golyshina O.V."/>
            <person name="Kozyavkin S.A."/>
            <person name="Tatusov R.L."/>
            <person name="Slesarev A.I."/>
            <person name="Golyshin P.N."/>
        </authorList>
    </citation>
    <scope>NUCLEOTIDE SEQUENCE [LARGE SCALE GENOMIC DNA]</scope>
    <source>
        <strain evidence="3">Y</strain>
    </source>
</reference>
<dbReference type="FunFam" id="3.40.50.720:FF:000084">
    <property type="entry name" value="Short-chain dehydrogenase reductase"/>
    <property type="match status" value="1"/>
</dbReference>
<dbReference type="PANTHER" id="PTHR42760:SF122">
    <property type="entry name" value="NAD(P)-BINDING PROTEIN"/>
    <property type="match status" value="1"/>
</dbReference>
<dbReference type="InterPro" id="IPR020904">
    <property type="entry name" value="Sc_DH/Rdtase_CS"/>
</dbReference>
<dbReference type="Proteomes" id="UP000192050">
    <property type="component" value="Chromosome"/>
</dbReference>
<dbReference type="GeneID" id="31676519"/>
<dbReference type="EMBL" id="CP015363">
    <property type="protein sequence ID" value="ARD84901.1"/>
    <property type="molecule type" value="Genomic_DNA"/>
</dbReference>
<name>A0A1V0N465_9ARCH</name>
<dbReference type="NCBIfam" id="NF005559">
    <property type="entry name" value="PRK07231.1"/>
    <property type="match status" value="1"/>
</dbReference>
<dbReference type="GO" id="GO:0006633">
    <property type="term" value="P:fatty acid biosynthetic process"/>
    <property type="evidence" value="ECO:0007669"/>
    <property type="project" value="TreeGrafter"/>
</dbReference>
<evidence type="ECO:0000313" key="2">
    <source>
        <dbReference type="EMBL" id="ARD84901.1"/>
    </source>
</evidence>
<evidence type="ECO:0000313" key="3">
    <source>
        <dbReference type="Proteomes" id="UP000192050"/>
    </source>
</evidence>
<gene>
    <name evidence="2" type="ORF">FAD_1020</name>
</gene>
<dbReference type="OrthoDB" id="24596at2157"/>
<dbReference type="PANTHER" id="PTHR42760">
    <property type="entry name" value="SHORT-CHAIN DEHYDROGENASES/REDUCTASES FAMILY MEMBER"/>
    <property type="match status" value="1"/>
</dbReference>
<dbReference type="KEGG" id="fai:FAD_1020"/>
<dbReference type="PROSITE" id="PS00061">
    <property type="entry name" value="ADH_SHORT"/>
    <property type="match status" value="1"/>
</dbReference>
<comment type="similarity">
    <text evidence="1">Belongs to the short-chain dehydrogenases/reductases (SDR) family.</text>
</comment>
<organism evidence="2 3">
    <name type="scientific">Ferroplasma acidiphilum</name>
    <dbReference type="NCBI Taxonomy" id="74969"/>
    <lineage>
        <taxon>Archaea</taxon>
        <taxon>Methanobacteriati</taxon>
        <taxon>Thermoplasmatota</taxon>
        <taxon>Thermoplasmata</taxon>
        <taxon>Thermoplasmatales</taxon>
        <taxon>Ferroplasmaceae</taxon>
        <taxon>Ferroplasma</taxon>
    </lineage>
</organism>
<dbReference type="PRINTS" id="PR00080">
    <property type="entry name" value="SDRFAMILY"/>
</dbReference>
<dbReference type="GO" id="GO:0048038">
    <property type="term" value="F:quinone binding"/>
    <property type="evidence" value="ECO:0007669"/>
    <property type="project" value="TreeGrafter"/>
</dbReference>
<sequence length="258" mass="28100">MYDDLKGKNVLVTGGSKGIGRAIALRFLEEGANVMSISRNIPEDTDDRITYYNCDVSGSNDVKSTIENILSKFNGIDILVNNAGIEEYARLDKTDEGMWDRIMDINVKGVYNVSKYCIPEMIKNHSGNIINISSVQANIITKNAAAYVTSKHAIIGLTKSIALDYAPEIRCNAVLPATIDTPLVRKAAILEVGNNEEKIKDKIREWGLQHPLGRIGKPEEVANTVLFLASNQSSFITGASIMVDGGLSIKAPISTPDE</sequence>
<evidence type="ECO:0000256" key="1">
    <source>
        <dbReference type="ARBA" id="ARBA00006484"/>
    </source>
</evidence>
<dbReference type="Pfam" id="PF13561">
    <property type="entry name" value="adh_short_C2"/>
    <property type="match status" value="1"/>
</dbReference>
<proteinExistence type="inferred from homology"/>
<keyword evidence="3" id="KW-1185">Reference proteome</keyword>
<dbReference type="GO" id="GO:0016616">
    <property type="term" value="F:oxidoreductase activity, acting on the CH-OH group of donors, NAD or NADP as acceptor"/>
    <property type="evidence" value="ECO:0007669"/>
    <property type="project" value="TreeGrafter"/>
</dbReference>
<accession>A0A1V0N465</accession>
<dbReference type="SUPFAM" id="SSF51735">
    <property type="entry name" value="NAD(P)-binding Rossmann-fold domains"/>
    <property type="match status" value="1"/>
</dbReference>
<dbReference type="PRINTS" id="PR00081">
    <property type="entry name" value="GDHRDH"/>
</dbReference>
<protein>
    <submittedName>
        <fullName evidence="2">D-aldohexose dehydrogenase</fullName>
    </submittedName>
</protein>
<dbReference type="CDD" id="cd05233">
    <property type="entry name" value="SDR_c"/>
    <property type="match status" value="1"/>
</dbReference>
<dbReference type="STRING" id="74969.FAD_1020"/>
<dbReference type="Gene3D" id="3.40.50.720">
    <property type="entry name" value="NAD(P)-binding Rossmann-like Domain"/>
    <property type="match status" value="1"/>
</dbReference>
<dbReference type="InterPro" id="IPR036291">
    <property type="entry name" value="NAD(P)-bd_dom_sf"/>
</dbReference>
<dbReference type="AlphaFoldDB" id="A0A1V0N465"/>
<dbReference type="RefSeq" id="WP_081142352.1">
    <property type="nucleotide sequence ID" value="NZ_CP015363.1"/>
</dbReference>
<dbReference type="InterPro" id="IPR002347">
    <property type="entry name" value="SDR_fam"/>
</dbReference>
<dbReference type="NCBIfam" id="NF005007">
    <property type="entry name" value="PRK06398.1"/>
    <property type="match status" value="1"/>
</dbReference>